<dbReference type="PROSITE" id="PS51118">
    <property type="entry name" value="HTH_HXLR"/>
    <property type="match status" value="1"/>
</dbReference>
<sequence>MAKATYAQLGDACATAHAMELIGSRWTYPILRELMLGPKRFNELLATVRGITPAVLSSRLRELASTGLVQELPSAISGQHRYAVTPWAAELAPILRELGRWAQASPVREAAGGLTPDAAVQAMLTMAKPDLAPTAGELQLYLRDERVSVVEHPYRVRWDATELHAERGTWADPTTTLRADSSTWSEILFAGRSVAGNAEVTGEPTTVEALLACFPVA</sequence>
<dbReference type="GO" id="GO:0003677">
    <property type="term" value="F:DNA binding"/>
    <property type="evidence" value="ECO:0007669"/>
    <property type="project" value="UniProtKB-KW"/>
</dbReference>
<keyword evidence="3" id="KW-0804">Transcription</keyword>
<evidence type="ECO:0000256" key="2">
    <source>
        <dbReference type="ARBA" id="ARBA00023125"/>
    </source>
</evidence>
<proteinExistence type="predicted"/>
<evidence type="ECO:0000256" key="3">
    <source>
        <dbReference type="ARBA" id="ARBA00023163"/>
    </source>
</evidence>
<dbReference type="SUPFAM" id="SSF46785">
    <property type="entry name" value="Winged helix' DNA-binding domain"/>
    <property type="match status" value="1"/>
</dbReference>
<dbReference type="PANTHER" id="PTHR33204">
    <property type="entry name" value="TRANSCRIPTIONAL REGULATOR, MARR FAMILY"/>
    <property type="match status" value="1"/>
</dbReference>
<evidence type="ECO:0000256" key="1">
    <source>
        <dbReference type="ARBA" id="ARBA00023015"/>
    </source>
</evidence>
<accession>A0A512D4C8</accession>
<keyword evidence="6" id="KW-1185">Reference proteome</keyword>
<dbReference type="EMBL" id="BJYX01000018">
    <property type="protein sequence ID" value="GEO31321.1"/>
    <property type="molecule type" value="Genomic_DNA"/>
</dbReference>
<dbReference type="AlphaFoldDB" id="A0A512D4C8"/>
<evidence type="ECO:0000313" key="5">
    <source>
        <dbReference type="EMBL" id="GEO31321.1"/>
    </source>
</evidence>
<dbReference type="InterPro" id="IPR002577">
    <property type="entry name" value="HTH_HxlR"/>
</dbReference>
<dbReference type="InterPro" id="IPR036388">
    <property type="entry name" value="WH-like_DNA-bd_sf"/>
</dbReference>
<feature type="domain" description="HTH hxlR-type" evidence="4">
    <location>
        <begin position="13"/>
        <end position="110"/>
    </location>
</feature>
<dbReference type="Proteomes" id="UP000321534">
    <property type="component" value="Unassembled WGS sequence"/>
</dbReference>
<organism evidence="5 6">
    <name type="scientific">Terrabacter aerolatus</name>
    <dbReference type="NCBI Taxonomy" id="422442"/>
    <lineage>
        <taxon>Bacteria</taxon>
        <taxon>Bacillati</taxon>
        <taxon>Actinomycetota</taxon>
        <taxon>Actinomycetes</taxon>
        <taxon>Micrococcales</taxon>
        <taxon>Intrasporangiaceae</taxon>
        <taxon>Terrabacter</taxon>
    </lineage>
</organism>
<dbReference type="Pfam" id="PF01638">
    <property type="entry name" value="HxlR"/>
    <property type="match status" value="1"/>
</dbReference>
<keyword evidence="1" id="KW-0805">Transcription regulation</keyword>
<dbReference type="InterPro" id="IPR036390">
    <property type="entry name" value="WH_DNA-bd_sf"/>
</dbReference>
<gene>
    <name evidence="5" type="ORF">TAE01_31310</name>
</gene>
<keyword evidence="2" id="KW-0238">DNA-binding</keyword>
<dbReference type="PANTHER" id="PTHR33204:SF18">
    <property type="entry name" value="TRANSCRIPTIONAL REGULATORY PROTEIN"/>
    <property type="match status" value="1"/>
</dbReference>
<reference evidence="5 6" key="1">
    <citation type="submission" date="2019-07" db="EMBL/GenBank/DDBJ databases">
        <title>Whole genome shotgun sequence of Terrabacter aerolatus NBRC 106305.</title>
        <authorList>
            <person name="Hosoyama A."/>
            <person name="Uohara A."/>
            <person name="Ohji S."/>
            <person name="Ichikawa N."/>
        </authorList>
    </citation>
    <scope>NUCLEOTIDE SEQUENCE [LARGE SCALE GENOMIC DNA]</scope>
    <source>
        <strain evidence="5 6">NBRC 106305</strain>
    </source>
</reference>
<comment type="caution">
    <text evidence="5">The sequence shown here is derived from an EMBL/GenBank/DDBJ whole genome shotgun (WGS) entry which is preliminary data.</text>
</comment>
<evidence type="ECO:0000313" key="6">
    <source>
        <dbReference type="Proteomes" id="UP000321534"/>
    </source>
</evidence>
<protein>
    <recommendedName>
        <fullName evidence="4">HTH hxlR-type domain-containing protein</fullName>
    </recommendedName>
</protein>
<evidence type="ECO:0000259" key="4">
    <source>
        <dbReference type="PROSITE" id="PS51118"/>
    </source>
</evidence>
<dbReference type="Gene3D" id="1.10.10.10">
    <property type="entry name" value="Winged helix-like DNA-binding domain superfamily/Winged helix DNA-binding domain"/>
    <property type="match status" value="1"/>
</dbReference>
<name>A0A512D4C8_9MICO</name>
<dbReference type="OrthoDB" id="9800966at2"/>
<dbReference type="RefSeq" id="WP_147067721.1">
    <property type="nucleotide sequence ID" value="NZ_BAAARO010000015.1"/>
</dbReference>